<evidence type="ECO:0000313" key="2">
    <source>
        <dbReference type="Proteomes" id="UP000445000"/>
    </source>
</evidence>
<gene>
    <name evidence="1" type="ORF">GCM10011487_08890</name>
</gene>
<accession>A0A829Y6L7</accession>
<sequence>MISNALLRALTARIDTGGKIRALPDTGVSGPYKQCPSSAYTYMGKGEQATDSIGFSWIVARG</sequence>
<dbReference type="AlphaFoldDB" id="A0A829Y6L7"/>
<keyword evidence="2" id="KW-1185">Reference proteome</keyword>
<dbReference type="EMBL" id="BLJN01000001">
    <property type="protein sequence ID" value="GFE78889.1"/>
    <property type="molecule type" value="Genomic_DNA"/>
</dbReference>
<comment type="caution">
    <text evidence="1">The sequence shown here is derived from an EMBL/GenBank/DDBJ whole genome shotgun (WGS) entry which is preliminary data.</text>
</comment>
<name>A0A829Y6L7_9GAMM</name>
<dbReference type="Proteomes" id="UP000445000">
    <property type="component" value="Unassembled WGS sequence"/>
</dbReference>
<protein>
    <submittedName>
        <fullName evidence="1">Uncharacterized protein</fullName>
    </submittedName>
</protein>
<evidence type="ECO:0000313" key="1">
    <source>
        <dbReference type="EMBL" id="GFE78889.1"/>
    </source>
</evidence>
<organism evidence="1 2">
    <name type="scientific">Steroidobacter agaridevorans</name>
    <dbReference type="NCBI Taxonomy" id="2695856"/>
    <lineage>
        <taxon>Bacteria</taxon>
        <taxon>Pseudomonadati</taxon>
        <taxon>Pseudomonadota</taxon>
        <taxon>Gammaproteobacteria</taxon>
        <taxon>Steroidobacterales</taxon>
        <taxon>Steroidobacteraceae</taxon>
        <taxon>Steroidobacter</taxon>
    </lineage>
</organism>
<reference evidence="2" key="1">
    <citation type="submission" date="2020-01" db="EMBL/GenBank/DDBJ databases">
        <title>'Steroidobacter agaridevorans' sp. nov., agar-degrading bacteria isolated from rhizosphere soils.</title>
        <authorList>
            <person name="Ikenaga M."/>
            <person name="Kataoka M."/>
            <person name="Murouchi A."/>
            <person name="Katsuragi S."/>
            <person name="Sakai M."/>
        </authorList>
    </citation>
    <scope>NUCLEOTIDE SEQUENCE [LARGE SCALE GENOMIC DNA]</scope>
    <source>
        <strain evidence="2">YU21-B</strain>
    </source>
</reference>
<proteinExistence type="predicted"/>